<keyword evidence="5" id="KW-0653">Protein transport</keyword>
<dbReference type="InterPro" id="IPR045065">
    <property type="entry name" value="XPO1/5"/>
</dbReference>
<dbReference type="GO" id="GO:0000056">
    <property type="term" value="P:ribosomal small subunit export from nucleus"/>
    <property type="evidence" value="ECO:0007669"/>
    <property type="project" value="TreeGrafter"/>
</dbReference>
<evidence type="ECO:0000313" key="10">
    <source>
        <dbReference type="Proteomes" id="UP001285354"/>
    </source>
</evidence>
<reference evidence="9" key="1">
    <citation type="submission" date="2023-06" db="EMBL/GenBank/DDBJ databases">
        <title>Draft genome of Marssonina rosae.</title>
        <authorList>
            <person name="Cheng Q."/>
        </authorList>
    </citation>
    <scope>NUCLEOTIDE SEQUENCE</scope>
    <source>
        <strain evidence="9">R4</strain>
    </source>
</reference>
<comment type="caution">
    <text evidence="9">The sequence shown here is derived from an EMBL/GenBank/DDBJ whole genome shotgun (WGS) entry which is preliminary data.</text>
</comment>
<dbReference type="GO" id="GO:0000055">
    <property type="term" value="P:ribosomal large subunit export from nucleus"/>
    <property type="evidence" value="ECO:0007669"/>
    <property type="project" value="TreeGrafter"/>
</dbReference>
<keyword evidence="10" id="KW-1185">Reference proteome</keyword>
<dbReference type="GO" id="GO:0005049">
    <property type="term" value="F:nuclear export signal receptor activity"/>
    <property type="evidence" value="ECO:0007669"/>
    <property type="project" value="InterPro"/>
</dbReference>
<evidence type="ECO:0000313" key="9">
    <source>
        <dbReference type="EMBL" id="KAK2625660.1"/>
    </source>
</evidence>
<dbReference type="InterPro" id="IPR041235">
    <property type="entry name" value="Exp1_repeat_2"/>
</dbReference>
<dbReference type="InterPro" id="IPR011989">
    <property type="entry name" value="ARM-like"/>
</dbReference>
<dbReference type="SMART" id="SM00913">
    <property type="entry name" value="IBN_N"/>
    <property type="match status" value="1"/>
</dbReference>
<evidence type="ECO:0000256" key="5">
    <source>
        <dbReference type="ARBA" id="ARBA00022927"/>
    </source>
</evidence>
<dbReference type="Pfam" id="PF08767">
    <property type="entry name" value="CRM1_C"/>
    <property type="match status" value="1"/>
</dbReference>
<dbReference type="SUPFAM" id="SSF48371">
    <property type="entry name" value="ARM repeat"/>
    <property type="match status" value="1"/>
</dbReference>
<evidence type="ECO:0000256" key="4">
    <source>
        <dbReference type="ARBA" id="ARBA00022694"/>
    </source>
</evidence>
<organism evidence="9 10">
    <name type="scientific">Diplocarpon rosae</name>
    <dbReference type="NCBI Taxonomy" id="946125"/>
    <lineage>
        <taxon>Eukaryota</taxon>
        <taxon>Fungi</taxon>
        <taxon>Dikarya</taxon>
        <taxon>Ascomycota</taxon>
        <taxon>Pezizomycotina</taxon>
        <taxon>Leotiomycetes</taxon>
        <taxon>Helotiales</taxon>
        <taxon>Drepanopezizaceae</taxon>
        <taxon>Diplocarpon</taxon>
    </lineage>
</organism>
<dbReference type="InterPro" id="IPR013598">
    <property type="entry name" value="Exportin-1/Importin-b-like"/>
</dbReference>
<protein>
    <recommendedName>
        <fullName evidence="8">Importin N-terminal domain-containing protein</fullName>
    </recommendedName>
</protein>
<dbReference type="EMBL" id="JAUBYV010000007">
    <property type="protein sequence ID" value="KAK2625660.1"/>
    <property type="molecule type" value="Genomic_DNA"/>
</dbReference>
<dbReference type="InterPro" id="IPR014877">
    <property type="entry name" value="XPO1_C_dom"/>
</dbReference>
<accession>A0AAD9SXV5</accession>
<dbReference type="AlphaFoldDB" id="A0AAD9SXV5"/>
<dbReference type="Gene3D" id="1.25.10.10">
    <property type="entry name" value="Leucine-rich Repeat Variant"/>
    <property type="match status" value="2"/>
</dbReference>
<evidence type="ECO:0000256" key="7">
    <source>
        <dbReference type="ARBA" id="ARBA00025147"/>
    </source>
</evidence>
<dbReference type="PANTHER" id="PTHR11223:SF2">
    <property type="entry name" value="EXPORTIN-1"/>
    <property type="match status" value="1"/>
</dbReference>
<evidence type="ECO:0000256" key="3">
    <source>
        <dbReference type="ARBA" id="ARBA00022448"/>
    </source>
</evidence>
<dbReference type="GO" id="GO:0006611">
    <property type="term" value="P:protein export from nucleus"/>
    <property type="evidence" value="ECO:0007669"/>
    <property type="project" value="InterPro"/>
</dbReference>
<dbReference type="Pfam" id="PF18787">
    <property type="entry name" value="CRM1_repeat_3"/>
    <property type="match status" value="1"/>
</dbReference>
<dbReference type="InterPro" id="IPR001494">
    <property type="entry name" value="Importin-beta_N"/>
</dbReference>
<feature type="domain" description="Importin N-terminal" evidence="8">
    <location>
        <begin position="62"/>
        <end position="122"/>
    </location>
</feature>
<dbReference type="Pfam" id="PF08389">
    <property type="entry name" value="Xpo1"/>
    <property type="match status" value="1"/>
</dbReference>
<comment type="similarity">
    <text evidence="2">Belongs to the exportin family.</text>
</comment>
<dbReference type="Pfam" id="PF03810">
    <property type="entry name" value="IBN_N"/>
    <property type="match status" value="1"/>
</dbReference>
<dbReference type="GO" id="GO:0005737">
    <property type="term" value="C:cytoplasm"/>
    <property type="evidence" value="ECO:0007669"/>
    <property type="project" value="TreeGrafter"/>
</dbReference>
<comment type="function">
    <text evidence="7">tRNA nucleus export receptor which facilitates tRNA translocation across the nuclear pore complex. Involved in pre-tRNA splicing, probably by affecting the interaction of pre-tRNA with splicing endonuclease.</text>
</comment>
<evidence type="ECO:0000256" key="6">
    <source>
        <dbReference type="ARBA" id="ARBA00023242"/>
    </source>
</evidence>
<gene>
    <name evidence="9" type="ORF">QTJ16_004972</name>
</gene>
<dbReference type="GO" id="GO:0008033">
    <property type="term" value="P:tRNA processing"/>
    <property type="evidence" value="ECO:0007669"/>
    <property type="project" value="UniProtKB-KW"/>
</dbReference>
<comment type="subcellular location">
    <subcellularLocation>
        <location evidence="1">Nucleus</location>
    </subcellularLocation>
</comment>
<dbReference type="InterPro" id="IPR040485">
    <property type="entry name" value="XPO1_repeat_3"/>
</dbReference>
<proteinExistence type="inferred from homology"/>
<dbReference type="FunFam" id="1.25.10.10:FF:000490">
    <property type="entry name" value="CRM1p Major karyopherin"/>
    <property type="match status" value="1"/>
</dbReference>
<dbReference type="GO" id="GO:0031267">
    <property type="term" value="F:small GTPase binding"/>
    <property type="evidence" value="ECO:0007669"/>
    <property type="project" value="InterPro"/>
</dbReference>
<keyword evidence="4" id="KW-0819">tRNA processing</keyword>
<dbReference type="InterPro" id="IPR041123">
    <property type="entry name" value="CRM1_repeat"/>
</dbReference>
<evidence type="ECO:0000256" key="1">
    <source>
        <dbReference type="ARBA" id="ARBA00004123"/>
    </source>
</evidence>
<sequence>MAPSIEELDATVRAFYEGRGEPVSVSRAKYQQSFWEQSLLTRVPRLCRRFPQILAPTNRKLQFKEDPDAWLLVDKILQDATYPQTKYLGLQVLDNVIMTRWKVLPKEQCQGIRNFVVNFIIQSSGSEEALKTQRTLLNKLNLVLVSILKQEWPHNWPTFINEIISACHTSLSICENNMAILRLLSEEVFDFSADQMTSSKTKNLKTTMCAEFSSIFQLCNEVLNSANQPSLIKATLETLLRFFNWIPFGYIFETPMIETLRTRFLETPEFRNVTLKCLTEIGGLQTGPGNAYDERLILMFTEVLTTISKIIPLSLDLKTTYNSSNSRDQEFIQNLALFLTNFFSVHLNLIENLPNRDFLTHAHFYLIRISQIEDREIFKICLEYWTKLVQELYEEMQQLPISDVNPLINMGHKYNEVLSNLRVVMIEKMVRPEEVLIVENEEGEIVREFVKESDTIQLYKTTRECLVYLTHLDVVDTENIMTDKLARQVDGSEWSWANCNTLCWAIGSISMAMNEETEKRFLVTVIKDLLGLTEMKRGKDNKAVVASNIMYIVGQYPRFLKAHWKFLKTVVNKLFEFMHESHEGVQDMACDTFIKIAKQCKRHFVALQPGENEPFIEEIVRTMRKITCDLSPQQVHTFYEACGYMIAAQPQKNTQERLISELMSYPNAAWDAIISQASANPQILQDADTIKVIGNVMKTNVSACISIGSYFYPQIGKIYLDMLSMYRATSGMISESVARDVLGEIATKMPRVRGLRTIKKEILKLIETYVEKADDLEMVRTNIVPALLDAVLVDYNRNVPNARDAEVLKVMSAIITKLSALMEDQVPNIMENVFECTLEMINKDFSEYPEHRVEFFTLLRAINLQCFPALLKLDNRQFKFVIDSCMWASKHDNREVEYAGLNMCLELITNIAETDPGTSNAFFQQFFVPILQDVFFVLTDTDHKAGFKSQSMLLSRMFYFVHPADGTAPKIQGPIYQPDQAPAGTTNKEFLGGFVANLLQGAFPNLQVGQIKLFVEGLFTLNNAYDKFKLNLRDFLIQLKEFAGDNAELFAEEKEQSERDAKAAERERLSKVGGLLKPSELADDDDEL</sequence>
<evidence type="ECO:0000256" key="2">
    <source>
        <dbReference type="ARBA" id="ARBA00009466"/>
    </source>
</evidence>
<dbReference type="Pfam" id="PF18784">
    <property type="entry name" value="CRM1_repeat_2"/>
    <property type="match status" value="1"/>
</dbReference>
<dbReference type="InterPro" id="IPR016024">
    <property type="entry name" value="ARM-type_fold"/>
</dbReference>
<dbReference type="PROSITE" id="PS50166">
    <property type="entry name" value="IMPORTIN_B_NT"/>
    <property type="match status" value="1"/>
</dbReference>
<name>A0AAD9SXV5_9HELO</name>
<dbReference type="PANTHER" id="PTHR11223">
    <property type="entry name" value="EXPORTIN 1/5"/>
    <property type="match status" value="1"/>
</dbReference>
<dbReference type="GO" id="GO:0005634">
    <property type="term" value="C:nucleus"/>
    <property type="evidence" value="ECO:0007669"/>
    <property type="project" value="UniProtKB-SubCell"/>
</dbReference>
<keyword evidence="3" id="KW-0813">Transport</keyword>
<dbReference type="SMART" id="SM01102">
    <property type="entry name" value="CRM1_C"/>
    <property type="match status" value="1"/>
</dbReference>
<dbReference type="Pfam" id="PF18777">
    <property type="entry name" value="CRM1_repeat"/>
    <property type="match status" value="1"/>
</dbReference>
<dbReference type="FunFam" id="1.25.10.10:FF:000469">
    <property type="entry name" value="Crm1p"/>
    <property type="match status" value="1"/>
</dbReference>
<keyword evidence="6" id="KW-0539">Nucleus</keyword>
<evidence type="ECO:0000259" key="8">
    <source>
        <dbReference type="PROSITE" id="PS50166"/>
    </source>
</evidence>
<dbReference type="Proteomes" id="UP001285354">
    <property type="component" value="Unassembled WGS sequence"/>
</dbReference>